<dbReference type="SUPFAM" id="SSF48264">
    <property type="entry name" value="Cytochrome P450"/>
    <property type="match status" value="1"/>
</dbReference>
<dbReference type="InterPro" id="IPR036396">
    <property type="entry name" value="Cyt_P450_sf"/>
</dbReference>
<dbReference type="GO" id="GO:0020037">
    <property type="term" value="F:heme binding"/>
    <property type="evidence" value="ECO:0007669"/>
    <property type="project" value="InterPro"/>
</dbReference>
<accession>A0A9P5PK44</accession>
<dbReference type="GO" id="GO:0004497">
    <property type="term" value="F:monooxygenase activity"/>
    <property type="evidence" value="ECO:0007669"/>
    <property type="project" value="UniProtKB-KW"/>
</dbReference>
<evidence type="ECO:0000256" key="1">
    <source>
        <dbReference type="ARBA" id="ARBA00001971"/>
    </source>
</evidence>
<keyword evidence="8" id="KW-1133">Transmembrane helix</keyword>
<keyword evidence="10" id="KW-1185">Reference proteome</keyword>
<evidence type="ECO:0000256" key="3">
    <source>
        <dbReference type="ARBA" id="ARBA00022617"/>
    </source>
</evidence>
<proteinExistence type="inferred from homology"/>
<feature type="transmembrane region" description="Helical" evidence="8">
    <location>
        <begin position="40"/>
        <end position="64"/>
    </location>
</feature>
<protein>
    <submittedName>
        <fullName evidence="9">Cytochrome P450</fullName>
    </submittedName>
</protein>
<evidence type="ECO:0000313" key="10">
    <source>
        <dbReference type="Proteomes" id="UP000772434"/>
    </source>
</evidence>
<dbReference type="AlphaFoldDB" id="A0A9P5PK44"/>
<dbReference type="Gene3D" id="1.10.630.10">
    <property type="entry name" value="Cytochrome P450"/>
    <property type="match status" value="1"/>
</dbReference>
<keyword evidence="6" id="KW-0408">Iron</keyword>
<dbReference type="PANTHER" id="PTHR46300">
    <property type="entry name" value="P450, PUTATIVE (EUROFUNG)-RELATED-RELATED"/>
    <property type="match status" value="1"/>
</dbReference>
<sequence length="420" mass="47155">MPPVPLAFDFIALSLVILVGYEKGHIAYIEMGRKYNSDLVYLNVAGLSTLIVNSATAANDLFIARAKLYSNRCCHRVDFAFTFQNGLLWRKPRALFVQQLSSANLEVYHKPRLQEGIHVFLHRLMETPKELTRHLYLFAPSSLRPMCISVDDPYDPLLGLFEEAIQTVQEAAIPGTHLVDILPILEYIPNWFPGAGFKRTAASAKKAMEKMRNEPMEFVKRNMASGMAKSSIATRVLEQMQEDGSWSEENEGEVKKALGIIYAVISTIILGLVRNHDILKKGQAAVDAFVGTDRLPDFNDKGKIPYVDALIWEGLPLPHCTAQEDVYRGYYIPANTVAILHDPAVYGEDRKETIWLAVASILACFDLAKTCDKDGIEIDPDINFFDGLVSYPRPYECVITSRSKAIAEAIKQNFEQLRHS</sequence>
<organism evidence="9 10">
    <name type="scientific">Rhodocollybia butyracea</name>
    <dbReference type="NCBI Taxonomy" id="206335"/>
    <lineage>
        <taxon>Eukaryota</taxon>
        <taxon>Fungi</taxon>
        <taxon>Dikarya</taxon>
        <taxon>Basidiomycota</taxon>
        <taxon>Agaricomycotina</taxon>
        <taxon>Agaricomycetes</taxon>
        <taxon>Agaricomycetidae</taxon>
        <taxon>Agaricales</taxon>
        <taxon>Marasmiineae</taxon>
        <taxon>Omphalotaceae</taxon>
        <taxon>Rhodocollybia</taxon>
    </lineage>
</organism>
<keyword evidence="5" id="KW-0560">Oxidoreductase</keyword>
<name>A0A9P5PK44_9AGAR</name>
<evidence type="ECO:0000256" key="4">
    <source>
        <dbReference type="ARBA" id="ARBA00022723"/>
    </source>
</evidence>
<dbReference type="GO" id="GO:0016705">
    <property type="term" value="F:oxidoreductase activity, acting on paired donors, with incorporation or reduction of molecular oxygen"/>
    <property type="evidence" value="ECO:0007669"/>
    <property type="project" value="InterPro"/>
</dbReference>
<evidence type="ECO:0000256" key="6">
    <source>
        <dbReference type="ARBA" id="ARBA00023004"/>
    </source>
</evidence>
<dbReference type="Pfam" id="PF00067">
    <property type="entry name" value="p450"/>
    <property type="match status" value="1"/>
</dbReference>
<evidence type="ECO:0000313" key="9">
    <source>
        <dbReference type="EMBL" id="KAF9064689.1"/>
    </source>
</evidence>
<evidence type="ECO:0000256" key="2">
    <source>
        <dbReference type="ARBA" id="ARBA00010617"/>
    </source>
</evidence>
<dbReference type="GO" id="GO:0005506">
    <property type="term" value="F:iron ion binding"/>
    <property type="evidence" value="ECO:0007669"/>
    <property type="project" value="InterPro"/>
</dbReference>
<comment type="caution">
    <text evidence="9">The sequence shown here is derived from an EMBL/GenBank/DDBJ whole genome shotgun (WGS) entry which is preliminary data.</text>
</comment>
<keyword evidence="7" id="KW-0503">Monooxygenase</keyword>
<evidence type="ECO:0000256" key="5">
    <source>
        <dbReference type="ARBA" id="ARBA00023002"/>
    </source>
</evidence>
<evidence type="ECO:0000256" key="8">
    <source>
        <dbReference type="SAM" id="Phobius"/>
    </source>
</evidence>
<dbReference type="PANTHER" id="PTHR46300:SF7">
    <property type="entry name" value="P450, PUTATIVE (EUROFUNG)-RELATED"/>
    <property type="match status" value="1"/>
</dbReference>
<keyword evidence="3" id="KW-0349">Heme</keyword>
<dbReference type="EMBL" id="JADNRY010000118">
    <property type="protein sequence ID" value="KAF9064689.1"/>
    <property type="molecule type" value="Genomic_DNA"/>
</dbReference>
<comment type="similarity">
    <text evidence="2">Belongs to the cytochrome P450 family.</text>
</comment>
<feature type="transmembrane region" description="Helical" evidence="8">
    <location>
        <begin position="6"/>
        <end position="28"/>
    </location>
</feature>
<comment type="cofactor">
    <cofactor evidence="1">
        <name>heme</name>
        <dbReference type="ChEBI" id="CHEBI:30413"/>
    </cofactor>
</comment>
<keyword evidence="8" id="KW-0812">Transmembrane</keyword>
<dbReference type="OrthoDB" id="2789670at2759"/>
<dbReference type="GO" id="GO:0016020">
    <property type="term" value="C:membrane"/>
    <property type="evidence" value="ECO:0007669"/>
    <property type="project" value="UniProtKB-SubCell"/>
</dbReference>
<dbReference type="InterPro" id="IPR050364">
    <property type="entry name" value="Cytochrome_P450_fung"/>
</dbReference>
<reference evidence="9" key="1">
    <citation type="submission" date="2020-11" db="EMBL/GenBank/DDBJ databases">
        <authorList>
            <consortium name="DOE Joint Genome Institute"/>
            <person name="Ahrendt S."/>
            <person name="Riley R."/>
            <person name="Andreopoulos W."/>
            <person name="Labutti K."/>
            <person name="Pangilinan J."/>
            <person name="Ruiz-Duenas F.J."/>
            <person name="Barrasa J.M."/>
            <person name="Sanchez-Garcia M."/>
            <person name="Camarero S."/>
            <person name="Miyauchi S."/>
            <person name="Serrano A."/>
            <person name="Linde D."/>
            <person name="Babiker R."/>
            <person name="Drula E."/>
            <person name="Ayuso-Fernandez I."/>
            <person name="Pacheco R."/>
            <person name="Padilla G."/>
            <person name="Ferreira P."/>
            <person name="Barriuso J."/>
            <person name="Kellner H."/>
            <person name="Castanera R."/>
            <person name="Alfaro M."/>
            <person name="Ramirez L."/>
            <person name="Pisabarro A.G."/>
            <person name="Kuo A."/>
            <person name="Tritt A."/>
            <person name="Lipzen A."/>
            <person name="He G."/>
            <person name="Yan M."/>
            <person name="Ng V."/>
            <person name="Cullen D."/>
            <person name="Martin F."/>
            <person name="Rosso M.-N."/>
            <person name="Henrissat B."/>
            <person name="Hibbett D."/>
            <person name="Martinez A.T."/>
            <person name="Grigoriev I.V."/>
        </authorList>
    </citation>
    <scope>NUCLEOTIDE SEQUENCE</scope>
    <source>
        <strain evidence="9">AH 40177</strain>
    </source>
</reference>
<evidence type="ECO:0000256" key="7">
    <source>
        <dbReference type="ARBA" id="ARBA00023033"/>
    </source>
</evidence>
<keyword evidence="8" id="KW-0472">Membrane</keyword>
<gene>
    <name evidence="9" type="ORF">BDP27DRAFT_1333181</name>
</gene>
<dbReference type="Proteomes" id="UP000772434">
    <property type="component" value="Unassembled WGS sequence"/>
</dbReference>
<dbReference type="InterPro" id="IPR001128">
    <property type="entry name" value="Cyt_P450"/>
</dbReference>
<keyword evidence="4" id="KW-0479">Metal-binding</keyword>